<proteinExistence type="inferred from homology"/>
<evidence type="ECO:0000256" key="2">
    <source>
        <dbReference type="ARBA" id="ARBA00022605"/>
    </source>
</evidence>
<dbReference type="InterPro" id="IPR036393">
    <property type="entry name" value="AceGlu_kinase-like_sf"/>
</dbReference>
<dbReference type="GO" id="GO:0005829">
    <property type="term" value="C:cytosol"/>
    <property type="evidence" value="ECO:0007669"/>
    <property type="project" value="TreeGrafter"/>
</dbReference>
<keyword evidence="5" id="KW-0547">Nucleotide-binding</keyword>
<accession>A4S2D9</accession>
<reference evidence="9 10" key="1">
    <citation type="journal article" date="2007" name="Proc. Natl. Acad. Sci. U.S.A.">
        <title>The tiny eukaryote Ostreococcus provides genomic insights into the paradox of plankton speciation.</title>
        <authorList>
            <person name="Palenik B."/>
            <person name="Grimwood J."/>
            <person name="Aerts A."/>
            <person name="Rouze P."/>
            <person name="Salamov A."/>
            <person name="Putnam N."/>
            <person name="Dupont C."/>
            <person name="Jorgensen R."/>
            <person name="Derelle E."/>
            <person name="Rombauts S."/>
            <person name="Zhou K."/>
            <person name="Otillar R."/>
            <person name="Merchant S.S."/>
            <person name="Podell S."/>
            <person name="Gaasterland T."/>
            <person name="Napoli C."/>
            <person name="Gendler K."/>
            <person name="Manuell A."/>
            <person name="Tai V."/>
            <person name="Vallon O."/>
            <person name="Piganeau G."/>
            <person name="Jancek S."/>
            <person name="Heijde M."/>
            <person name="Jabbari K."/>
            <person name="Bowler C."/>
            <person name="Lohr M."/>
            <person name="Robbens S."/>
            <person name="Werner G."/>
            <person name="Dubchak I."/>
            <person name="Pazour G.J."/>
            <person name="Ren Q."/>
            <person name="Paulsen I."/>
            <person name="Delwiche C."/>
            <person name="Schmutz J."/>
            <person name="Rokhsar D."/>
            <person name="Van de Peer Y."/>
            <person name="Moreau H."/>
            <person name="Grigoriev I.V."/>
        </authorList>
    </citation>
    <scope>NUCLEOTIDE SEQUENCE [LARGE SCALE GENOMIC DNA]</scope>
    <source>
        <strain evidence="9 10">CCE9901</strain>
    </source>
</reference>
<dbReference type="GeneID" id="5003736"/>
<evidence type="ECO:0000256" key="7">
    <source>
        <dbReference type="ARBA" id="ARBA00022840"/>
    </source>
</evidence>
<evidence type="ECO:0000256" key="6">
    <source>
        <dbReference type="ARBA" id="ARBA00022777"/>
    </source>
</evidence>
<dbReference type="CDD" id="cd04242">
    <property type="entry name" value="AAK_G5K_ProB"/>
    <property type="match status" value="1"/>
</dbReference>
<evidence type="ECO:0000313" key="9">
    <source>
        <dbReference type="EMBL" id="ABO97806.1"/>
    </source>
</evidence>
<dbReference type="PANTHER" id="PTHR43654:SF3">
    <property type="entry name" value="GLUTAMATE 5-KINASE"/>
    <property type="match status" value="1"/>
</dbReference>
<dbReference type="SUPFAM" id="SSF88697">
    <property type="entry name" value="PUA domain-like"/>
    <property type="match status" value="1"/>
</dbReference>
<evidence type="ECO:0000256" key="4">
    <source>
        <dbReference type="ARBA" id="ARBA00022679"/>
    </source>
</evidence>
<keyword evidence="4" id="KW-0808">Transferase</keyword>
<organism evidence="9 10">
    <name type="scientific">Ostreococcus lucimarinus (strain CCE9901)</name>
    <dbReference type="NCBI Taxonomy" id="436017"/>
    <lineage>
        <taxon>Eukaryota</taxon>
        <taxon>Viridiplantae</taxon>
        <taxon>Chlorophyta</taxon>
        <taxon>Mamiellophyceae</taxon>
        <taxon>Mamiellales</taxon>
        <taxon>Bathycoccaceae</taxon>
        <taxon>Ostreococcus</taxon>
    </lineage>
</organism>
<dbReference type="Gramene" id="ABO97806">
    <property type="protein sequence ID" value="ABO97806"/>
    <property type="gene ID" value="OSTLU_12867"/>
</dbReference>
<dbReference type="InterPro" id="IPR005715">
    <property type="entry name" value="Glu_5kinase/COase_Synthase"/>
</dbReference>
<evidence type="ECO:0000256" key="5">
    <source>
        <dbReference type="ARBA" id="ARBA00022741"/>
    </source>
</evidence>
<keyword evidence="1" id="KW-0963">Cytoplasm</keyword>
<dbReference type="OrthoDB" id="409889at2759"/>
<dbReference type="KEGG" id="olu:OSTLU_12867"/>
<dbReference type="HAMAP" id="MF_00456">
    <property type="entry name" value="ProB"/>
    <property type="match status" value="1"/>
</dbReference>
<dbReference type="GO" id="GO:0004349">
    <property type="term" value="F:glutamate 5-kinase activity"/>
    <property type="evidence" value="ECO:0007669"/>
    <property type="project" value="InterPro"/>
</dbReference>
<dbReference type="SMART" id="SM00359">
    <property type="entry name" value="PUA"/>
    <property type="match status" value="1"/>
</dbReference>
<dbReference type="InterPro" id="IPR002478">
    <property type="entry name" value="PUA"/>
</dbReference>
<dbReference type="InterPro" id="IPR036974">
    <property type="entry name" value="PUA_sf"/>
</dbReference>
<dbReference type="STRING" id="436017.A4S2D9"/>
<name>A4S2D9_OSTLU</name>
<dbReference type="CDD" id="cd21157">
    <property type="entry name" value="PUA_G5K"/>
    <property type="match status" value="1"/>
</dbReference>
<evidence type="ECO:0000313" key="10">
    <source>
        <dbReference type="Proteomes" id="UP000001568"/>
    </source>
</evidence>
<dbReference type="SUPFAM" id="SSF53633">
    <property type="entry name" value="Carbamate kinase-like"/>
    <property type="match status" value="1"/>
</dbReference>
<keyword evidence="2" id="KW-0028">Amino-acid biosynthesis</keyword>
<dbReference type="Pfam" id="PF00696">
    <property type="entry name" value="AA_kinase"/>
    <property type="match status" value="1"/>
</dbReference>
<dbReference type="OMA" id="SVTELMF"/>
<gene>
    <name evidence="9" type="ORF">OSTLU_12867</name>
</gene>
<evidence type="ECO:0000259" key="8">
    <source>
        <dbReference type="SMART" id="SM00359"/>
    </source>
</evidence>
<dbReference type="EMBL" id="CP000589">
    <property type="protein sequence ID" value="ABO97806.1"/>
    <property type="molecule type" value="Genomic_DNA"/>
</dbReference>
<dbReference type="GO" id="GO:0003723">
    <property type="term" value="F:RNA binding"/>
    <property type="evidence" value="ECO:0007669"/>
    <property type="project" value="InterPro"/>
</dbReference>
<dbReference type="Gene3D" id="3.40.1160.10">
    <property type="entry name" value="Acetylglutamate kinase-like"/>
    <property type="match status" value="2"/>
</dbReference>
<dbReference type="Proteomes" id="UP000001568">
    <property type="component" value="Chromosome 9"/>
</dbReference>
<dbReference type="InterPro" id="IPR001048">
    <property type="entry name" value="Asp/Glu/Uridylate_kinase"/>
</dbReference>
<dbReference type="eggNOG" id="KOG1154">
    <property type="taxonomic scope" value="Eukaryota"/>
</dbReference>
<dbReference type="AlphaFoldDB" id="A4S2D9"/>
<keyword evidence="3" id="KW-0641">Proline biosynthesis</keyword>
<sequence length="413" mass="43690">MSRDDGAKDKRPIVVIKVGTSSLLKTNDGCVHLSQLCALCETVANLKRHGYHVVLVSSGAVGAGMVKMGIKPSATKPSLARKQALAAIGQPYLMRYYTDVFSSLGASCAQVLLTLENLSNRTQYQKAKQTFEQLFELGAIPVVNENDTVAVEELRFGDNDTLSAQVAALVEAQYLFLLTDVDGLYTSNPASDPAAKKIETVEDINALDVDVNSGAGSNVGTGGMVTKLTAARIASAAGCQTVICLASVQGTAIMDVLAGKSGIGTRFLAAKKSARGKKRWLLSVPIKGEVRVDEDGAKAVLNGMALMVSKCVAVEGTFGLQESVRILDENGAELGRGLSNYIIGAMRDFLQRGPATSDDEWEDDLDGPPELIHSNNVCITNAETLAKSFVLRNIGTYGSMMMDGGASSGDDER</sequence>
<dbReference type="InterPro" id="IPR001057">
    <property type="entry name" value="Glu/AcGlu_kinase"/>
</dbReference>
<feature type="domain" description="PUA" evidence="8">
    <location>
        <begin position="288"/>
        <end position="398"/>
    </location>
</feature>
<dbReference type="InterPro" id="IPR019797">
    <property type="entry name" value="Glutamate_5-kinase_CS"/>
</dbReference>
<dbReference type="Pfam" id="PF01472">
    <property type="entry name" value="PUA"/>
    <property type="match status" value="1"/>
</dbReference>
<dbReference type="PANTHER" id="PTHR43654">
    <property type="entry name" value="GLUTAMATE 5-KINASE"/>
    <property type="match status" value="1"/>
</dbReference>
<dbReference type="InterPro" id="IPR041739">
    <property type="entry name" value="G5K_ProB"/>
</dbReference>
<keyword evidence="7" id="KW-0067">ATP-binding</keyword>
<keyword evidence="6" id="KW-0418">Kinase</keyword>
<dbReference type="PROSITE" id="PS00902">
    <property type="entry name" value="GLUTAMATE_5_KINASE"/>
    <property type="match status" value="1"/>
</dbReference>
<evidence type="ECO:0000256" key="1">
    <source>
        <dbReference type="ARBA" id="ARBA00022490"/>
    </source>
</evidence>
<dbReference type="InterPro" id="IPR011529">
    <property type="entry name" value="Glu_5kinase"/>
</dbReference>
<keyword evidence="10" id="KW-1185">Reference proteome</keyword>
<protein>
    <recommendedName>
        <fullName evidence="8">PUA domain-containing protein</fullName>
    </recommendedName>
</protein>
<dbReference type="GO" id="GO:0009084">
    <property type="term" value="P:glutamine family amino acid biosynthetic process"/>
    <property type="evidence" value="ECO:0007669"/>
    <property type="project" value="UniProtKB-ARBA"/>
</dbReference>
<dbReference type="PIRSF" id="PIRSF000729">
    <property type="entry name" value="GK"/>
    <property type="match status" value="1"/>
</dbReference>
<dbReference type="HOGENOM" id="CLU_025400_2_0_1"/>
<dbReference type="FunFam" id="3.40.1160.10:FF:000018">
    <property type="entry name" value="Glutamate 5-kinase"/>
    <property type="match status" value="1"/>
</dbReference>
<dbReference type="PROSITE" id="PS50890">
    <property type="entry name" value="PUA"/>
    <property type="match status" value="1"/>
</dbReference>
<dbReference type="Gene3D" id="2.30.130.10">
    <property type="entry name" value="PUA domain"/>
    <property type="match status" value="1"/>
</dbReference>
<dbReference type="PRINTS" id="PR00474">
    <property type="entry name" value="GLU5KINASE"/>
</dbReference>
<evidence type="ECO:0000256" key="3">
    <source>
        <dbReference type="ARBA" id="ARBA00022650"/>
    </source>
</evidence>
<dbReference type="RefSeq" id="XP_001419513.1">
    <property type="nucleotide sequence ID" value="XM_001419476.1"/>
</dbReference>
<dbReference type="InterPro" id="IPR015947">
    <property type="entry name" value="PUA-like_sf"/>
</dbReference>
<dbReference type="GO" id="GO:0005524">
    <property type="term" value="F:ATP binding"/>
    <property type="evidence" value="ECO:0007669"/>
    <property type="project" value="UniProtKB-KW"/>
</dbReference>
<dbReference type="NCBIfam" id="TIGR01027">
    <property type="entry name" value="proB"/>
    <property type="match status" value="1"/>
</dbReference>